<evidence type="ECO:0000259" key="4">
    <source>
        <dbReference type="PROSITE" id="PS01124"/>
    </source>
</evidence>
<dbReference type="Pfam" id="PF12833">
    <property type="entry name" value="HTH_18"/>
    <property type="match status" value="1"/>
</dbReference>
<protein>
    <submittedName>
        <fullName evidence="5">AraC family transcriptional regulator ligand-binding domain-containing protein</fullName>
    </submittedName>
</protein>
<evidence type="ECO:0000256" key="2">
    <source>
        <dbReference type="ARBA" id="ARBA00023125"/>
    </source>
</evidence>
<keyword evidence="3" id="KW-0804">Transcription</keyword>
<dbReference type="PANTHER" id="PTHR47894">
    <property type="entry name" value="HTH-TYPE TRANSCRIPTIONAL REGULATOR GADX"/>
    <property type="match status" value="1"/>
</dbReference>
<sequence length="331" mass="37138">MMADRVKVPAAFWLGVDRLNLRRSELLRKAGLPLQAGQENTHLDTAQFFALWRGLDALGGTDVGLHLSQSLDGAVMPPSFMAGYHARDLHDALQRVARFKRLCAPEQLDITLTADACILSPTWPYGKGEAPRSLTDATMGSLLALARAGTGRNVRPLRLELQRGPSAAISTFFRCPIGWNAERDRLILTRSDLLLPFETYNRELLDLLDRALSSDIGRQEKSGTLVDRVRWLLRRNLTAGRPELRSIARELALSERSLQRRLSEEGQSFQSLLSGTRHALAREYLEESALDIIEVASLLGYDEQGSFYRAFQKWEGCTPSEWRIGHSRRTA</sequence>
<keyword evidence="6" id="KW-1185">Reference proteome</keyword>
<dbReference type="PRINTS" id="PR00032">
    <property type="entry name" value="HTHARAC"/>
</dbReference>
<dbReference type="SMART" id="SM00342">
    <property type="entry name" value="HTH_ARAC"/>
    <property type="match status" value="1"/>
</dbReference>
<dbReference type="InterPro" id="IPR020449">
    <property type="entry name" value="Tscrpt_reg_AraC-type_HTH"/>
</dbReference>
<accession>A0ABU5I1K3</accession>
<evidence type="ECO:0000313" key="6">
    <source>
        <dbReference type="Proteomes" id="UP001294412"/>
    </source>
</evidence>
<evidence type="ECO:0000256" key="1">
    <source>
        <dbReference type="ARBA" id="ARBA00023015"/>
    </source>
</evidence>
<dbReference type="Pfam" id="PF12625">
    <property type="entry name" value="Arabinose_bd"/>
    <property type="match status" value="1"/>
</dbReference>
<dbReference type="EMBL" id="JAXLPB010000002">
    <property type="protein sequence ID" value="MDY8109261.1"/>
    <property type="molecule type" value="Genomic_DNA"/>
</dbReference>
<keyword evidence="1" id="KW-0805">Transcription regulation</keyword>
<reference evidence="5 6" key="1">
    <citation type="submission" date="2023-12" db="EMBL/GenBank/DDBJ databases">
        <title>Description of Novel Strain Fulvimarina sp. 2208YS6-2-32 isolated from Uroteuthis (Photololigo) edulis.</title>
        <authorList>
            <person name="Park J.-S."/>
        </authorList>
    </citation>
    <scope>NUCLEOTIDE SEQUENCE [LARGE SCALE GENOMIC DNA]</scope>
    <source>
        <strain evidence="5 6">2208YS6-2-32</strain>
    </source>
</reference>
<keyword evidence="2" id="KW-0238">DNA-binding</keyword>
<dbReference type="InterPro" id="IPR018060">
    <property type="entry name" value="HTH_AraC"/>
</dbReference>
<dbReference type="RefSeq" id="WP_322186709.1">
    <property type="nucleotide sequence ID" value="NZ_JAXLPB010000002.1"/>
</dbReference>
<dbReference type="Proteomes" id="UP001294412">
    <property type="component" value="Unassembled WGS sequence"/>
</dbReference>
<dbReference type="PROSITE" id="PS01124">
    <property type="entry name" value="HTH_ARAC_FAMILY_2"/>
    <property type="match status" value="1"/>
</dbReference>
<gene>
    <name evidence="5" type="ORF">U0C82_08905</name>
</gene>
<dbReference type="InterPro" id="IPR032687">
    <property type="entry name" value="AraC-type_N"/>
</dbReference>
<comment type="caution">
    <text evidence="5">The sequence shown here is derived from an EMBL/GenBank/DDBJ whole genome shotgun (WGS) entry which is preliminary data.</text>
</comment>
<dbReference type="PANTHER" id="PTHR47894:SF1">
    <property type="entry name" value="HTH-TYPE TRANSCRIPTIONAL REGULATOR VQSM"/>
    <property type="match status" value="1"/>
</dbReference>
<evidence type="ECO:0000256" key="3">
    <source>
        <dbReference type="ARBA" id="ARBA00023163"/>
    </source>
</evidence>
<dbReference type="Gene3D" id="1.10.10.60">
    <property type="entry name" value="Homeodomain-like"/>
    <property type="match status" value="1"/>
</dbReference>
<evidence type="ECO:0000313" key="5">
    <source>
        <dbReference type="EMBL" id="MDY8109261.1"/>
    </source>
</evidence>
<dbReference type="SUPFAM" id="SSF46689">
    <property type="entry name" value="Homeodomain-like"/>
    <property type="match status" value="1"/>
</dbReference>
<organism evidence="5 6">
    <name type="scientific">Fulvimarina uroteuthidis</name>
    <dbReference type="NCBI Taxonomy" id="3098149"/>
    <lineage>
        <taxon>Bacteria</taxon>
        <taxon>Pseudomonadati</taxon>
        <taxon>Pseudomonadota</taxon>
        <taxon>Alphaproteobacteria</taxon>
        <taxon>Hyphomicrobiales</taxon>
        <taxon>Aurantimonadaceae</taxon>
        <taxon>Fulvimarina</taxon>
    </lineage>
</organism>
<feature type="domain" description="HTH araC/xylS-type" evidence="4">
    <location>
        <begin position="227"/>
        <end position="325"/>
    </location>
</feature>
<name>A0ABU5I1K3_9HYPH</name>
<dbReference type="InterPro" id="IPR009057">
    <property type="entry name" value="Homeodomain-like_sf"/>
</dbReference>
<proteinExistence type="predicted"/>